<feature type="compositionally biased region" description="Basic and acidic residues" evidence="3">
    <location>
        <begin position="26"/>
        <end position="41"/>
    </location>
</feature>
<name>A0ABR3ZV05_9LECA</name>
<feature type="region of interest" description="Disordered" evidence="3">
    <location>
        <begin position="86"/>
        <end position="292"/>
    </location>
</feature>
<dbReference type="SMART" id="SM00513">
    <property type="entry name" value="SAP"/>
    <property type="match status" value="1"/>
</dbReference>
<organism evidence="5 6">
    <name type="scientific">Stereocaulon virgatum</name>
    <dbReference type="NCBI Taxonomy" id="373712"/>
    <lineage>
        <taxon>Eukaryota</taxon>
        <taxon>Fungi</taxon>
        <taxon>Dikarya</taxon>
        <taxon>Ascomycota</taxon>
        <taxon>Pezizomycotina</taxon>
        <taxon>Lecanoromycetes</taxon>
        <taxon>OSLEUM clade</taxon>
        <taxon>Lecanoromycetidae</taxon>
        <taxon>Lecanorales</taxon>
        <taxon>Lecanorineae</taxon>
        <taxon>Stereocaulaceae</taxon>
        <taxon>Stereocaulon</taxon>
    </lineage>
</organism>
<protein>
    <recommendedName>
        <fullName evidence="4">SAP domain-containing protein</fullName>
    </recommendedName>
</protein>
<dbReference type="Pfam" id="PF02037">
    <property type="entry name" value="SAP"/>
    <property type="match status" value="1"/>
</dbReference>
<dbReference type="PROSITE" id="PS50800">
    <property type="entry name" value="SAP"/>
    <property type="match status" value="1"/>
</dbReference>
<evidence type="ECO:0000256" key="3">
    <source>
        <dbReference type="SAM" id="MobiDB-lite"/>
    </source>
</evidence>
<proteinExistence type="inferred from homology"/>
<evidence type="ECO:0000313" key="6">
    <source>
        <dbReference type="Proteomes" id="UP001590950"/>
    </source>
</evidence>
<feature type="compositionally biased region" description="Basic and acidic residues" evidence="3">
    <location>
        <begin position="187"/>
        <end position="196"/>
    </location>
</feature>
<sequence>MSTDYKSKKVADLTELLRARSLPHSGKKDELIQRLEKHDAEQAAAKPPPTTTTTTAAADGAEDEIDWEDDADATDNPAAAAAMAAGGLVQPRNPTSVPNQIVDIDPSKTSDLTVNPPAQAVTTTSTRTADTTTTTTTTTTSQTKEPEKDHPPKPDYTTGLASTTLDTELEKRKKRAARFGIQETDTDALKALERAKKFGTGDAGDKAAVRGLDEALPERSRKRGRGGDESGGGRQGGEKRSRNREKGGTLVGGEGGRGGGEGGRGGGGGGKGERGYSEADRAKAEERKRRFG</sequence>
<comment type="similarity">
    <text evidence="2">Belongs to the SAP domain-containing ribonucleoprotein family.</text>
</comment>
<dbReference type="InterPro" id="IPR052240">
    <property type="entry name" value="SAP_domain_ribonucleoprotein"/>
</dbReference>
<evidence type="ECO:0000259" key="4">
    <source>
        <dbReference type="PROSITE" id="PS50800"/>
    </source>
</evidence>
<evidence type="ECO:0000256" key="1">
    <source>
        <dbReference type="ARBA" id="ARBA00022553"/>
    </source>
</evidence>
<dbReference type="InterPro" id="IPR003034">
    <property type="entry name" value="SAP_dom"/>
</dbReference>
<keyword evidence="1" id="KW-0597">Phosphoprotein</keyword>
<feature type="compositionally biased region" description="Basic and acidic residues" evidence="3">
    <location>
        <begin position="144"/>
        <end position="153"/>
    </location>
</feature>
<reference evidence="5 6" key="1">
    <citation type="submission" date="2024-09" db="EMBL/GenBank/DDBJ databases">
        <title>Rethinking Asexuality: The Enigmatic Case of Functional Sexual Genes in Lepraria (Stereocaulaceae).</title>
        <authorList>
            <person name="Doellman M."/>
            <person name="Sun Y."/>
            <person name="Barcenas-Pena A."/>
            <person name="Lumbsch H.T."/>
            <person name="Grewe F."/>
        </authorList>
    </citation>
    <scope>NUCLEOTIDE SEQUENCE [LARGE SCALE GENOMIC DNA]</scope>
    <source>
        <strain evidence="5 6">Mercado 3170</strain>
    </source>
</reference>
<feature type="compositionally biased region" description="Acidic residues" evidence="3">
    <location>
        <begin position="60"/>
        <end position="71"/>
    </location>
</feature>
<comment type="caution">
    <text evidence="5">The sequence shown here is derived from an EMBL/GenBank/DDBJ whole genome shotgun (WGS) entry which is preliminary data.</text>
</comment>
<feature type="domain" description="SAP" evidence="4">
    <location>
        <begin position="5"/>
        <end position="39"/>
    </location>
</feature>
<feature type="compositionally biased region" description="Gly residues" evidence="3">
    <location>
        <begin position="249"/>
        <end position="270"/>
    </location>
</feature>
<dbReference type="InterPro" id="IPR040746">
    <property type="entry name" value="THO1_MOS11_C"/>
</dbReference>
<dbReference type="PANTHER" id="PTHR46551:SF1">
    <property type="entry name" value="SAP DOMAIN-CONTAINING RIBONUCLEOPROTEIN"/>
    <property type="match status" value="1"/>
</dbReference>
<dbReference type="Pfam" id="PF18592">
    <property type="entry name" value="Tho1_MOS11_C"/>
    <property type="match status" value="1"/>
</dbReference>
<gene>
    <name evidence="5" type="ORF">N7G274_009924</name>
</gene>
<accession>A0ABR3ZV05</accession>
<feature type="region of interest" description="Disordered" evidence="3">
    <location>
        <begin position="19"/>
        <end position="71"/>
    </location>
</feature>
<dbReference type="EMBL" id="JBEFKJ010000041">
    <property type="protein sequence ID" value="KAL2037439.1"/>
    <property type="molecule type" value="Genomic_DNA"/>
</dbReference>
<dbReference type="InterPro" id="IPR036361">
    <property type="entry name" value="SAP_dom_sf"/>
</dbReference>
<evidence type="ECO:0000313" key="5">
    <source>
        <dbReference type="EMBL" id="KAL2037439.1"/>
    </source>
</evidence>
<dbReference type="Gene3D" id="1.10.720.30">
    <property type="entry name" value="SAP domain"/>
    <property type="match status" value="1"/>
</dbReference>
<feature type="compositionally biased region" description="Low complexity" evidence="3">
    <location>
        <begin position="122"/>
        <end position="143"/>
    </location>
</feature>
<evidence type="ECO:0000256" key="2">
    <source>
        <dbReference type="ARBA" id="ARBA00046328"/>
    </source>
</evidence>
<dbReference type="PANTHER" id="PTHR46551">
    <property type="entry name" value="SAP DOMAIN-CONTAINING RIBONUCLEOPROTEIN"/>
    <property type="match status" value="1"/>
</dbReference>
<keyword evidence="6" id="KW-1185">Reference proteome</keyword>
<dbReference type="SUPFAM" id="SSF68906">
    <property type="entry name" value="SAP domain"/>
    <property type="match status" value="1"/>
</dbReference>
<dbReference type="Proteomes" id="UP001590950">
    <property type="component" value="Unassembled WGS sequence"/>
</dbReference>
<feature type="compositionally biased region" description="Basic and acidic residues" evidence="3">
    <location>
        <begin position="271"/>
        <end position="292"/>
    </location>
</feature>
<feature type="compositionally biased region" description="Basic and acidic residues" evidence="3">
    <location>
        <begin position="203"/>
        <end position="219"/>
    </location>
</feature>
<feature type="compositionally biased region" description="Basic and acidic residues" evidence="3">
    <location>
        <begin position="236"/>
        <end position="247"/>
    </location>
</feature>